<dbReference type="Proteomes" id="UP001257234">
    <property type="component" value="Unassembled WGS sequence"/>
</dbReference>
<accession>A0ABU1ESE0</accession>
<evidence type="ECO:0000313" key="1">
    <source>
        <dbReference type="EMBL" id="MDR5591307.1"/>
    </source>
</evidence>
<dbReference type="RefSeq" id="WP_309562171.1">
    <property type="nucleotide sequence ID" value="NZ_JAVJIU010000004.1"/>
</dbReference>
<keyword evidence="1" id="KW-0648">Protein biosynthesis</keyword>
<reference evidence="2" key="1">
    <citation type="submission" date="2023-07" db="EMBL/GenBank/DDBJ databases">
        <title>Christiangramia sp. SM2212., a novel bacterium of the family Flavobacteriaceae isolated from the sea sediment.</title>
        <authorList>
            <person name="Wang J."/>
            <person name="Zhang X."/>
        </authorList>
    </citation>
    <scope>NUCLEOTIDE SEQUENCE [LARGE SCALE GENOMIC DNA]</scope>
    <source>
        <strain evidence="2">SM2212</strain>
    </source>
</reference>
<dbReference type="EMBL" id="JAVJIU010000004">
    <property type="protein sequence ID" value="MDR5591307.1"/>
    <property type="molecule type" value="Genomic_DNA"/>
</dbReference>
<protein>
    <submittedName>
        <fullName evidence="1">Transcription elongation factor</fullName>
    </submittedName>
</protein>
<sequence>MDHSTKEKLILACREYLETKAAVVRKAMNGLKEDLENESKSSAGDKYETGREMINIEWNKLSNQLNQYDQLSKILSRIEDQKSAKNVVLGSLVITNSAKFFISIPAGEIKVSDEQFYAVGVKAPISQQLLGKSKGETFIFNGKEFQILEVI</sequence>
<keyword evidence="1" id="KW-0251">Elongation factor</keyword>
<gene>
    <name evidence="1" type="ORF">RE431_11725</name>
</gene>
<dbReference type="GO" id="GO:0003746">
    <property type="term" value="F:translation elongation factor activity"/>
    <property type="evidence" value="ECO:0007669"/>
    <property type="project" value="UniProtKB-KW"/>
</dbReference>
<keyword evidence="2" id="KW-1185">Reference proteome</keyword>
<evidence type="ECO:0000313" key="2">
    <source>
        <dbReference type="Proteomes" id="UP001257234"/>
    </source>
</evidence>
<proteinExistence type="predicted"/>
<organism evidence="1 2">
    <name type="scientific">Christiangramia sediminicola</name>
    <dbReference type="NCBI Taxonomy" id="3073267"/>
    <lineage>
        <taxon>Bacteria</taxon>
        <taxon>Pseudomonadati</taxon>
        <taxon>Bacteroidota</taxon>
        <taxon>Flavobacteriia</taxon>
        <taxon>Flavobacteriales</taxon>
        <taxon>Flavobacteriaceae</taxon>
        <taxon>Christiangramia</taxon>
    </lineage>
</organism>
<comment type="caution">
    <text evidence="1">The sequence shown here is derived from an EMBL/GenBank/DDBJ whole genome shotgun (WGS) entry which is preliminary data.</text>
</comment>
<name>A0ABU1ESE0_9FLAO</name>